<organism evidence="4">
    <name type="scientific">Echinostoma caproni</name>
    <dbReference type="NCBI Taxonomy" id="27848"/>
    <lineage>
        <taxon>Eukaryota</taxon>
        <taxon>Metazoa</taxon>
        <taxon>Spiralia</taxon>
        <taxon>Lophotrochozoa</taxon>
        <taxon>Platyhelminthes</taxon>
        <taxon>Trematoda</taxon>
        <taxon>Digenea</taxon>
        <taxon>Plagiorchiida</taxon>
        <taxon>Echinostomata</taxon>
        <taxon>Echinostomatoidea</taxon>
        <taxon>Echinostomatidae</taxon>
        <taxon>Echinostoma</taxon>
    </lineage>
</organism>
<feature type="transmembrane region" description="Helical" evidence="1">
    <location>
        <begin position="12"/>
        <end position="34"/>
    </location>
</feature>
<dbReference type="AlphaFoldDB" id="A0A183B2N2"/>
<keyword evidence="1" id="KW-0472">Membrane</keyword>
<feature type="transmembrane region" description="Helical" evidence="1">
    <location>
        <begin position="54"/>
        <end position="72"/>
    </location>
</feature>
<reference evidence="2 3" key="2">
    <citation type="submission" date="2018-11" db="EMBL/GenBank/DDBJ databases">
        <authorList>
            <consortium name="Pathogen Informatics"/>
        </authorList>
    </citation>
    <scope>NUCLEOTIDE SEQUENCE [LARGE SCALE GENOMIC DNA]</scope>
    <source>
        <strain evidence="2 3">Egypt</strain>
    </source>
</reference>
<evidence type="ECO:0000313" key="3">
    <source>
        <dbReference type="Proteomes" id="UP000272942"/>
    </source>
</evidence>
<dbReference type="Proteomes" id="UP000272942">
    <property type="component" value="Unassembled WGS sequence"/>
</dbReference>
<reference evidence="4" key="1">
    <citation type="submission" date="2016-06" db="UniProtKB">
        <authorList>
            <consortium name="WormBaseParasite"/>
        </authorList>
    </citation>
    <scope>IDENTIFICATION</scope>
</reference>
<evidence type="ECO:0000313" key="2">
    <source>
        <dbReference type="EMBL" id="VDP90739.1"/>
    </source>
</evidence>
<sequence>MTRAVGRGWRSCHFVSGLIILLFGGTILTMQLLFWLRYHEDLLWRWPDKMRLTGIASATVLFIPAVLVLTSLCINSRKLLYSTMIFGAISVLYCLSVGVSNTVEYALGDAHYASVISMGFINLLAGSFMCIYLILRIAKPWFCDLLYGGEQTSPGTNTTTTQSSNILLQPNRVPLDSLDLPQQSSASIGTTSTTMFHSQPAAPMKPPPYQP</sequence>
<gene>
    <name evidence="2" type="ORF">ECPE_LOCUS13467</name>
</gene>
<protein>
    <submittedName>
        <fullName evidence="4">MARVEL domain-containing protein</fullName>
    </submittedName>
</protein>
<keyword evidence="1" id="KW-1133">Transmembrane helix</keyword>
<evidence type="ECO:0000256" key="1">
    <source>
        <dbReference type="SAM" id="Phobius"/>
    </source>
</evidence>
<keyword evidence="3" id="KW-1185">Reference proteome</keyword>
<feature type="transmembrane region" description="Helical" evidence="1">
    <location>
        <begin position="111"/>
        <end position="135"/>
    </location>
</feature>
<proteinExistence type="predicted"/>
<dbReference type="OrthoDB" id="10421810at2759"/>
<accession>A0A183B2N2</accession>
<feature type="transmembrane region" description="Helical" evidence="1">
    <location>
        <begin position="79"/>
        <end position="99"/>
    </location>
</feature>
<evidence type="ECO:0000313" key="4">
    <source>
        <dbReference type="WBParaSite" id="ECPE_0001350601-mRNA-1"/>
    </source>
</evidence>
<name>A0A183B2N2_9TREM</name>
<dbReference type="EMBL" id="UZAN01055143">
    <property type="protein sequence ID" value="VDP90739.1"/>
    <property type="molecule type" value="Genomic_DNA"/>
</dbReference>
<keyword evidence="1" id="KW-0812">Transmembrane</keyword>
<dbReference type="WBParaSite" id="ECPE_0001350601-mRNA-1">
    <property type="protein sequence ID" value="ECPE_0001350601-mRNA-1"/>
    <property type="gene ID" value="ECPE_0001350601"/>
</dbReference>